<evidence type="ECO:0000259" key="1">
    <source>
        <dbReference type="PROSITE" id="PS50041"/>
    </source>
</evidence>
<name>A0A8C4DJ95_DICLA</name>
<sequence>MSSDQISTFSFLFSAQLQCACDCRYLVENMRREICILVPLLLLLPPVCGQVSRLRPNVTFHKYLMNWTQAQLYCRENHTDLVTIRNETENLDKFHGWIGLYRENTSSDWKWSRGDEIATYFPWKNDHPKDGENCAFTKEDGKQWLATKCESHNQFMCYEENLVLVKENKTWEDALMHCRTLEAVDQSKPATDYQNHRYDLATLLTVDDLTFAQETAQEAPHEVWTGLRYLAGQWVWVGGEPGPPKNINSCPTQRFCGILRKNGSLDIRDCMQKRFFLCYKKPSS</sequence>
<dbReference type="InterPro" id="IPR016187">
    <property type="entry name" value="CTDL_fold"/>
</dbReference>
<keyword evidence="3" id="KW-1185">Reference proteome</keyword>
<dbReference type="SUPFAM" id="SSF56436">
    <property type="entry name" value="C-type lectin-like"/>
    <property type="match status" value="2"/>
</dbReference>
<proteinExistence type="predicted"/>
<evidence type="ECO:0000313" key="2">
    <source>
        <dbReference type="Ensembl" id="ENSDLAP00005005212.1"/>
    </source>
</evidence>
<evidence type="ECO:0000313" key="3">
    <source>
        <dbReference type="Proteomes" id="UP000694389"/>
    </source>
</evidence>
<accession>A0A8C4DJ95</accession>
<dbReference type="RefSeq" id="XP_051244910.1">
    <property type="nucleotide sequence ID" value="XM_051388950.1"/>
</dbReference>
<dbReference type="PROSITE" id="PS50041">
    <property type="entry name" value="C_TYPE_LECTIN_2"/>
    <property type="match status" value="2"/>
</dbReference>
<gene>
    <name evidence="2" type="primary">LOC127356889</name>
</gene>
<protein>
    <recommendedName>
        <fullName evidence="1">C-type lectin domain-containing protein</fullName>
    </recommendedName>
</protein>
<dbReference type="GeneTree" id="ENSGT00940000163460"/>
<dbReference type="Gene3D" id="3.10.100.10">
    <property type="entry name" value="Mannose-Binding Protein A, subunit A"/>
    <property type="match status" value="2"/>
</dbReference>
<reference evidence="2" key="1">
    <citation type="submission" date="2025-08" db="UniProtKB">
        <authorList>
            <consortium name="Ensembl"/>
        </authorList>
    </citation>
    <scope>IDENTIFICATION</scope>
</reference>
<dbReference type="Ensembl" id="ENSDLAT00005005378.2">
    <property type="protein sequence ID" value="ENSDLAP00005005212.1"/>
    <property type="gene ID" value="ENSDLAG00005033637.1"/>
</dbReference>
<dbReference type="Pfam" id="PF00059">
    <property type="entry name" value="Lectin_C"/>
    <property type="match status" value="2"/>
</dbReference>
<dbReference type="InterPro" id="IPR016186">
    <property type="entry name" value="C-type_lectin-like/link_sf"/>
</dbReference>
<dbReference type="OMA" id="FYEIQKP"/>
<feature type="domain" description="C-type lectin" evidence="1">
    <location>
        <begin position="60"/>
        <end position="158"/>
    </location>
</feature>
<dbReference type="InterPro" id="IPR001304">
    <property type="entry name" value="C-type_lectin-like"/>
</dbReference>
<dbReference type="GeneID" id="127356889"/>
<dbReference type="Proteomes" id="UP000694389">
    <property type="component" value="Unassembled WGS sequence"/>
</dbReference>
<dbReference type="OrthoDB" id="547680at2759"/>
<dbReference type="PANTHER" id="PTHR45784:SF8">
    <property type="entry name" value="C-TYPE MANNOSE RECEPTOR 2-RELATED"/>
    <property type="match status" value="1"/>
</dbReference>
<dbReference type="SMART" id="SM00034">
    <property type="entry name" value="CLECT"/>
    <property type="match status" value="2"/>
</dbReference>
<dbReference type="PANTHER" id="PTHR45784">
    <property type="entry name" value="C-TYPE LECTIN DOMAIN FAMILY 20 MEMBER A-RELATED"/>
    <property type="match status" value="1"/>
</dbReference>
<reference evidence="2" key="2">
    <citation type="submission" date="2025-09" db="UniProtKB">
        <authorList>
            <consortium name="Ensembl"/>
        </authorList>
    </citation>
    <scope>IDENTIFICATION</scope>
</reference>
<dbReference type="AlphaFoldDB" id="A0A8C4DJ95"/>
<organism evidence="2 3">
    <name type="scientific">Dicentrarchus labrax</name>
    <name type="common">European seabass</name>
    <name type="synonym">Morone labrax</name>
    <dbReference type="NCBI Taxonomy" id="13489"/>
    <lineage>
        <taxon>Eukaryota</taxon>
        <taxon>Metazoa</taxon>
        <taxon>Chordata</taxon>
        <taxon>Craniata</taxon>
        <taxon>Vertebrata</taxon>
        <taxon>Euteleostomi</taxon>
        <taxon>Actinopterygii</taxon>
        <taxon>Neopterygii</taxon>
        <taxon>Teleostei</taxon>
        <taxon>Neoteleostei</taxon>
        <taxon>Acanthomorphata</taxon>
        <taxon>Eupercaria</taxon>
        <taxon>Moronidae</taxon>
        <taxon>Dicentrarchus</taxon>
    </lineage>
</organism>
<feature type="domain" description="C-type lectin" evidence="1">
    <location>
        <begin position="153"/>
        <end position="279"/>
    </location>
</feature>